<dbReference type="GO" id="GO:0030203">
    <property type="term" value="P:glycosaminoglycan metabolic process"/>
    <property type="evidence" value="ECO:0007669"/>
    <property type="project" value="TreeGrafter"/>
</dbReference>
<dbReference type="SUPFAM" id="SSF49384">
    <property type="entry name" value="Carbohydrate-binding domain"/>
    <property type="match status" value="1"/>
</dbReference>
<feature type="active site" description="Proton donor" evidence="8">
    <location>
        <position position="508"/>
    </location>
</feature>
<evidence type="ECO:0000256" key="5">
    <source>
        <dbReference type="ARBA" id="ARBA00023295"/>
    </source>
</evidence>
<dbReference type="InterPro" id="IPR015883">
    <property type="entry name" value="Glyco_hydro_20_cat"/>
</dbReference>
<evidence type="ECO:0000256" key="1">
    <source>
        <dbReference type="ARBA" id="ARBA00001231"/>
    </source>
</evidence>
<dbReference type="SUPFAM" id="SSF51445">
    <property type="entry name" value="(Trans)glycosidases"/>
    <property type="match status" value="1"/>
</dbReference>
<comment type="caution">
    <text evidence="10">The sequence shown here is derived from an EMBL/GenBank/DDBJ whole genome shotgun (WGS) entry which is preliminary data.</text>
</comment>
<keyword evidence="4" id="KW-0378">Hydrolase</keyword>
<keyword evidence="11" id="KW-1185">Reference proteome</keyword>
<dbReference type="SUPFAM" id="SSF55545">
    <property type="entry name" value="beta-N-acetylhexosaminidase-like domain"/>
    <property type="match status" value="1"/>
</dbReference>
<dbReference type="Gene3D" id="2.60.40.290">
    <property type="match status" value="1"/>
</dbReference>
<protein>
    <recommendedName>
        <fullName evidence="3">beta-N-acetylhexosaminidase</fullName>
        <ecNumber evidence="3">3.2.1.52</ecNumber>
    </recommendedName>
    <alternativeName>
        <fullName evidence="6">Beta-N-acetylhexosaminidase</fullName>
    </alternativeName>
    <alternativeName>
        <fullName evidence="7">N-acetyl-beta-glucosaminidase</fullName>
    </alternativeName>
</protein>
<dbReference type="PRINTS" id="PR00738">
    <property type="entry name" value="GLHYDRLASE20"/>
</dbReference>
<dbReference type="InterPro" id="IPR015882">
    <property type="entry name" value="HEX_bac_N"/>
</dbReference>
<dbReference type="InterPro" id="IPR017853">
    <property type="entry name" value="GH"/>
</dbReference>
<dbReference type="SMART" id="SM01081">
    <property type="entry name" value="CHB_HEX"/>
    <property type="match status" value="1"/>
</dbReference>
<dbReference type="AlphaFoldDB" id="A0AAV4H2Z5"/>
<feature type="domain" description="Chitobiase/beta-hexosaminidases N-terminal" evidence="9">
    <location>
        <begin position="2"/>
        <end position="157"/>
    </location>
</feature>
<dbReference type="PANTHER" id="PTHR22600">
    <property type="entry name" value="BETA-HEXOSAMINIDASE"/>
    <property type="match status" value="1"/>
</dbReference>
<dbReference type="InterPro" id="IPR025705">
    <property type="entry name" value="Beta_hexosaminidase_sua/sub"/>
</dbReference>
<dbReference type="InterPro" id="IPR012291">
    <property type="entry name" value="CBM2_carb-bd_dom_sf"/>
</dbReference>
<evidence type="ECO:0000313" key="10">
    <source>
        <dbReference type="EMBL" id="GFR92558.1"/>
    </source>
</evidence>
<evidence type="ECO:0000256" key="2">
    <source>
        <dbReference type="ARBA" id="ARBA00006285"/>
    </source>
</evidence>
<name>A0AAV4H2Z5_9GAST</name>
<gene>
    <name evidence="10" type="ORF">ElyMa_000870300</name>
</gene>
<keyword evidence="5" id="KW-0326">Glycosidase</keyword>
<dbReference type="GO" id="GO:0004563">
    <property type="term" value="F:beta-N-acetylhexosaminidase activity"/>
    <property type="evidence" value="ECO:0007669"/>
    <property type="project" value="UniProtKB-EC"/>
</dbReference>
<evidence type="ECO:0000313" key="11">
    <source>
        <dbReference type="Proteomes" id="UP000762676"/>
    </source>
</evidence>
<dbReference type="Pfam" id="PF00728">
    <property type="entry name" value="Glyco_hydro_20"/>
    <property type="match status" value="1"/>
</dbReference>
<dbReference type="InterPro" id="IPR029018">
    <property type="entry name" value="Hex-like_dom2"/>
</dbReference>
<dbReference type="PANTHER" id="PTHR22600:SF57">
    <property type="entry name" value="BETA-N-ACETYLHEXOSAMINIDASE"/>
    <property type="match status" value="1"/>
</dbReference>
<evidence type="ECO:0000256" key="7">
    <source>
        <dbReference type="ARBA" id="ARBA00033000"/>
    </source>
</evidence>
<evidence type="ECO:0000256" key="3">
    <source>
        <dbReference type="ARBA" id="ARBA00012663"/>
    </source>
</evidence>
<dbReference type="GO" id="GO:0005975">
    <property type="term" value="P:carbohydrate metabolic process"/>
    <property type="evidence" value="ECO:0007669"/>
    <property type="project" value="InterPro"/>
</dbReference>
<proteinExistence type="inferred from homology"/>
<evidence type="ECO:0000259" key="9">
    <source>
        <dbReference type="SMART" id="SM01081"/>
    </source>
</evidence>
<dbReference type="EMBL" id="BMAT01001790">
    <property type="protein sequence ID" value="GFR92558.1"/>
    <property type="molecule type" value="Genomic_DNA"/>
</dbReference>
<comment type="similarity">
    <text evidence="2">Belongs to the glycosyl hydrolase 20 family.</text>
</comment>
<evidence type="ECO:0000256" key="6">
    <source>
        <dbReference type="ARBA" id="ARBA00030512"/>
    </source>
</evidence>
<organism evidence="10 11">
    <name type="scientific">Elysia marginata</name>
    <dbReference type="NCBI Taxonomy" id="1093978"/>
    <lineage>
        <taxon>Eukaryota</taxon>
        <taxon>Metazoa</taxon>
        <taxon>Spiralia</taxon>
        <taxon>Lophotrochozoa</taxon>
        <taxon>Mollusca</taxon>
        <taxon>Gastropoda</taxon>
        <taxon>Heterobranchia</taxon>
        <taxon>Euthyneura</taxon>
        <taxon>Panpulmonata</taxon>
        <taxon>Sacoglossa</taxon>
        <taxon>Placobranchoidea</taxon>
        <taxon>Plakobranchidae</taxon>
        <taxon>Elysia</taxon>
    </lineage>
</organism>
<dbReference type="Pfam" id="PF02838">
    <property type="entry name" value="Glyco_hydro_20b"/>
    <property type="match status" value="1"/>
</dbReference>
<dbReference type="EC" id="3.2.1.52" evidence="3"/>
<dbReference type="InterPro" id="IPR008965">
    <property type="entry name" value="CBM2/CBM3_carb-bd_dom_sf"/>
</dbReference>
<accession>A0AAV4H2Z5</accession>
<dbReference type="Proteomes" id="UP000762676">
    <property type="component" value="Unassembled WGS sequence"/>
</dbReference>
<dbReference type="InterPro" id="IPR004866">
    <property type="entry name" value="CHB/HEX_N_dom"/>
</dbReference>
<reference evidence="10 11" key="1">
    <citation type="journal article" date="2021" name="Elife">
        <title>Chloroplast acquisition without the gene transfer in kleptoplastic sea slugs, Plakobranchus ocellatus.</title>
        <authorList>
            <person name="Maeda T."/>
            <person name="Takahashi S."/>
            <person name="Yoshida T."/>
            <person name="Shimamura S."/>
            <person name="Takaki Y."/>
            <person name="Nagai Y."/>
            <person name="Toyoda A."/>
            <person name="Suzuki Y."/>
            <person name="Arimoto A."/>
            <person name="Ishii H."/>
            <person name="Satoh N."/>
            <person name="Nishiyama T."/>
            <person name="Hasebe M."/>
            <person name="Maruyama T."/>
            <person name="Minagawa J."/>
            <person name="Obokata J."/>
            <person name="Shigenobu S."/>
        </authorList>
    </citation>
    <scope>NUCLEOTIDE SEQUENCE [LARGE SCALE GENOMIC DNA]</scope>
</reference>
<dbReference type="GO" id="GO:0030247">
    <property type="term" value="F:polysaccharide binding"/>
    <property type="evidence" value="ECO:0007669"/>
    <property type="project" value="InterPro"/>
</dbReference>
<evidence type="ECO:0000256" key="8">
    <source>
        <dbReference type="PIRSR" id="PIRSR625705-1"/>
    </source>
</evidence>
<dbReference type="Pfam" id="PF03173">
    <property type="entry name" value="CHB_HEX"/>
    <property type="match status" value="1"/>
</dbReference>
<evidence type="ECO:0000256" key="4">
    <source>
        <dbReference type="ARBA" id="ARBA00022801"/>
    </source>
</evidence>
<dbReference type="Gene3D" id="3.20.20.80">
    <property type="entry name" value="Glycosidases"/>
    <property type="match status" value="1"/>
</dbReference>
<comment type="catalytic activity">
    <reaction evidence="1">
        <text>Hydrolysis of terminal non-reducing N-acetyl-D-hexosamine residues in N-acetyl-beta-D-hexosaminides.</text>
        <dbReference type="EC" id="3.2.1.52"/>
    </reaction>
</comment>
<sequence>MQSLLSKKSIGELVEITLTNSRNSGVNLANDAWQLHLYCIFMIEPDMMGPFGHTTIVLPGQYVSITHVHGSHFYISPTREFPTIPPGGTRKIKFKVRYWSVTRTDTMPHWYLTYGSFQPRIITSTAAESLRFVADRTRVEQLKRYDFDRYLPFTPQDRFERYDLGEDNPSSAEIRLVPKPLRVSVDGDRTVSLDQTWIISCPSTLASEAAYLSDSLRLSLTIIYDGSPQSTASAGANVIRLETGEVTFTTDETNHVIADSGDAYSLTVNANGQRIVIVGQAASGVFYGVVSLVSLMDGTNVVPAYTIYDGPRFEYRGFMLDIARNFHTEQELKTLIETMAMYKLNKLHLHLTDDEGWRLEIRTLPELTQIGATQCHDMSETTCLLTEIGSVPEASSKFLTAAQYRSLLNLANQRHVTIIPEIDMPGHARAAIKSMEARMSRYPNGQDMRLTEPGDPSKYLSVQMFNDNAINPCLQSVWNFVEVVMDELIRLHSDAGHPLETFHFGGDEVTRGAWVKSTACQKLKDDGQLPEDSVKAYLFQVGLMPCSKLFLKAERNKLLHELQSMVKCKRNNELDKAAEDIDNLPDHARMFKAVKSLNRKKSETPYIFDADGKFITNIDEIQTVIGKHIKDKFRDDQTMI</sequence>
<dbReference type="Gene3D" id="3.30.379.10">
    <property type="entry name" value="Chitobiase/beta-hexosaminidase domain 2-like"/>
    <property type="match status" value="1"/>
</dbReference>
<dbReference type="GO" id="GO:0016020">
    <property type="term" value="C:membrane"/>
    <property type="evidence" value="ECO:0007669"/>
    <property type="project" value="TreeGrafter"/>
</dbReference>